<dbReference type="AlphaFoldDB" id="A0A6V7X7S4"/>
<accession>A0A6V7X7S4</accession>
<evidence type="ECO:0000313" key="2">
    <source>
        <dbReference type="Proteomes" id="UP000580250"/>
    </source>
</evidence>
<dbReference type="Proteomes" id="UP000580250">
    <property type="component" value="Unassembled WGS sequence"/>
</dbReference>
<gene>
    <name evidence="1" type="ORF">MENT_LOCUS48295</name>
</gene>
<sequence length="65" mass="7596">MLVDIFKSTDGAIMENLLPKFEEISSMSKQKEFEKVWSNQVNKLLTSSSIVSPFIQKFLKERWVN</sequence>
<comment type="caution">
    <text evidence="1">The sequence shown here is derived from an EMBL/GenBank/DDBJ whole genome shotgun (WGS) entry which is preliminary data.</text>
</comment>
<name>A0A6V7X7S4_MELEN</name>
<reference evidence="1 2" key="1">
    <citation type="submission" date="2020-08" db="EMBL/GenBank/DDBJ databases">
        <authorList>
            <person name="Koutsovoulos G."/>
            <person name="Danchin GJ E."/>
        </authorList>
    </citation>
    <scope>NUCLEOTIDE SEQUENCE [LARGE SCALE GENOMIC DNA]</scope>
</reference>
<proteinExistence type="predicted"/>
<evidence type="ECO:0000313" key="1">
    <source>
        <dbReference type="EMBL" id="CAD2195225.1"/>
    </source>
</evidence>
<protein>
    <submittedName>
        <fullName evidence="1">Uncharacterized protein</fullName>
    </submittedName>
</protein>
<organism evidence="1 2">
    <name type="scientific">Meloidogyne enterolobii</name>
    <name type="common">Root-knot nematode worm</name>
    <name type="synonym">Meloidogyne mayaguensis</name>
    <dbReference type="NCBI Taxonomy" id="390850"/>
    <lineage>
        <taxon>Eukaryota</taxon>
        <taxon>Metazoa</taxon>
        <taxon>Ecdysozoa</taxon>
        <taxon>Nematoda</taxon>
        <taxon>Chromadorea</taxon>
        <taxon>Rhabditida</taxon>
        <taxon>Tylenchina</taxon>
        <taxon>Tylenchomorpha</taxon>
        <taxon>Tylenchoidea</taxon>
        <taxon>Meloidogynidae</taxon>
        <taxon>Meloidogyninae</taxon>
        <taxon>Meloidogyne</taxon>
    </lineage>
</organism>
<dbReference type="EMBL" id="CAJEWN010001189">
    <property type="protein sequence ID" value="CAD2195225.1"/>
    <property type="molecule type" value="Genomic_DNA"/>
</dbReference>